<dbReference type="Proteomes" id="UP000234198">
    <property type="component" value="Unassembled WGS sequence"/>
</dbReference>
<reference evidence="1 2" key="1">
    <citation type="submission" date="2017-12" db="EMBL/GenBank/DDBJ databases">
        <title>Phylogenetic diversity of female urinary microbiome.</title>
        <authorList>
            <person name="Thomas-White K."/>
            <person name="Wolfe A.J."/>
        </authorList>
    </citation>
    <scope>NUCLEOTIDE SEQUENCE [LARGE SCALE GENOMIC DNA]</scope>
    <source>
        <strain evidence="1 2">UMB0018</strain>
    </source>
</reference>
<dbReference type="EMBL" id="PKKM01000025">
    <property type="protein sequence ID" value="PKY63637.1"/>
    <property type="molecule type" value="Genomic_DNA"/>
</dbReference>
<protein>
    <submittedName>
        <fullName evidence="1">Uncharacterized protein</fullName>
    </submittedName>
</protein>
<gene>
    <name evidence="1" type="ORF">CYJ22_10015</name>
</gene>
<sequence length="76" mass="8265">MLSNRTSRSCSTTAPGCLNALFGARCFLTGNKEDQIFEYSGLNAPYGARCYLTRTDPQATNTQLSGLNAPYEALHN</sequence>
<evidence type="ECO:0000313" key="2">
    <source>
        <dbReference type="Proteomes" id="UP000234198"/>
    </source>
</evidence>
<proteinExistence type="predicted"/>
<name>A0A2I1HXQ5_9ACTO</name>
<comment type="caution">
    <text evidence="1">The sequence shown here is derived from an EMBL/GenBank/DDBJ whole genome shotgun (WGS) entry which is preliminary data.</text>
</comment>
<organism evidence="1 2">
    <name type="scientific">Schaalia odontolytica</name>
    <dbReference type="NCBI Taxonomy" id="1660"/>
    <lineage>
        <taxon>Bacteria</taxon>
        <taxon>Bacillati</taxon>
        <taxon>Actinomycetota</taxon>
        <taxon>Actinomycetes</taxon>
        <taxon>Actinomycetales</taxon>
        <taxon>Actinomycetaceae</taxon>
        <taxon>Schaalia</taxon>
    </lineage>
</organism>
<dbReference type="AlphaFoldDB" id="A0A2I1HXQ5"/>
<accession>A0A2I1HXQ5</accession>
<evidence type="ECO:0000313" key="1">
    <source>
        <dbReference type="EMBL" id="PKY63637.1"/>
    </source>
</evidence>